<proteinExistence type="predicted"/>
<evidence type="ECO:0000313" key="2">
    <source>
        <dbReference type="Proteomes" id="UP000789920"/>
    </source>
</evidence>
<comment type="caution">
    <text evidence="1">The sequence shown here is derived from an EMBL/GenBank/DDBJ whole genome shotgun (WGS) entry which is preliminary data.</text>
</comment>
<accession>A0ACA9RAX0</accession>
<gene>
    <name evidence="1" type="ORF">RPERSI_LOCUS18165</name>
</gene>
<protein>
    <submittedName>
        <fullName evidence="1">6106_t:CDS:1</fullName>
    </submittedName>
</protein>
<reference evidence="1" key="1">
    <citation type="submission" date="2021-06" db="EMBL/GenBank/DDBJ databases">
        <authorList>
            <person name="Kallberg Y."/>
            <person name="Tangrot J."/>
            <person name="Rosling A."/>
        </authorList>
    </citation>
    <scope>NUCLEOTIDE SEQUENCE</scope>
    <source>
        <strain evidence="1">MA461A</strain>
    </source>
</reference>
<name>A0ACA9RAX0_9GLOM</name>
<organism evidence="1 2">
    <name type="scientific">Racocetra persica</name>
    <dbReference type="NCBI Taxonomy" id="160502"/>
    <lineage>
        <taxon>Eukaryota</taxon>
        <taxon>Fungi</taxon>
        <taxon>Fungi incertae sedis</taxon>
        <taxon>Mucoromycota</taxon>
        <taxon>Glomeromycotina</taxon>
        <taxon>Glomeromycetes</taxon>
        <taxon>Diversisporales</taxon>
        <taxon>Gigasporaceae</taxon>
        <taxon>Racocetra</taxon>
    </lineage>
</organism>
<evidence type="ECO:0000313" key="1">
    <source>
        <dbReference type="EMBL" id="CAG8785094.1"/>
    </source>
</evidence>
<dbReference type="Proteomes" id="UP000789920">
    <property type="component" value="Unassembled WGS sequence"/>
</dbReference>
<sequence>MGNEGWQKIVVLIVADGLNKINKCTLNVLSLMGCYQDVIIQKCVRGKPVTAHLFEYTTQLIVDDDFNIQENDSPVQ</sequence>
<dbReference type="EMBL" id="CAJVQC010047667">
    <property type="protein sequence ID" value="CAG8785094.1"/>
    <property type="molecule type" value="Genomic_DNA"/>
</dbReference>
<feature type="non-terminal residue" evidence="1">
    <location>
        <position position="76"/>
    </location>
</feature>
<keyword evidence="2" id="KW-1185">Reference proteome</keyword>